<dbReference type="InterPro" id="IPR029151">
    <property type="entry name" value="Sensor-like_sf"/>
</dbReference>
<dbReference type="Gene3D" id="3.30.450.20">
    <property type="entry name" value="PAS domain"/>
    <property type="match status" value="1"/>
</dbReference>
<evidence type="ECO:0000256" key="3">
    <source>
        <dbReference type="SAM" id="MobiDB-lite"/>
    </source>
</evidence>
<dbReference type="EMBL" id="JAPDIA010000002">
    <property type="protein sequence ID" value="MDG0808766.1"/>
    <property type="molecule type" value="Genomic_DNA"/>
</dbReference>
<gene>
    <name evidence="5" type="ORF">OMP40_04705</name>
</gene>
<keyword evidence="6" id="KW-1185">Reference proteome</keyword>
<dbReference type="AlphaFoldDB" id="A0A9X4QR77"/>
<reference evidence="5" key="1">
    <citation type="submission" date="2022-10" db="EMBL/GenBank/DDBJ databases">
        <title>Comparative genomic analysis of Cohnella hashimotonis sp. nov., isolated from the International Space Station.</title>
        <authorList>
            <person name="Simpson A."/>
            <person name="Venkateswaran K."/>
        </authorList>
    </citation>
    <scope>NUCLEOTIDE SEQUENCE</scope>
    <source>
        <strain evidence="5">DSM 28161</strain>
    </source>
</reference>
<dbReference type="CDD" id="cd12914">
    <property type="entry name" value="PDC1_DGC_like"/>
    <property type="match status" value="1"/>
</dbReference>
<accession>A0A9X4QR77</accession>
<feature type="domain" description="Methyl-accepting transducer" evidence="4">
    <location>
        <begin position="72"/>
        <end position="308"/>
    </location>
</feature>
<dbReference type="InterPro" id="IPR004089">
    <property type="entry name" value="MCPsignal_dom"/>
</dbReference>
<dbReference type="SUPFAM" id="SSF103190">
    <property type="entry name" value="Sensory domain-like"/>
    <property type="match status" value="1"/>
</dbReference>
<evidence type="ECO:0000259" key="4">
    <source>
        <dbReference type="PROSITE" id="PS50111"/>
    </source>
</evidence>
<evidence type="ECO:0000313" key="6">
    <source>
        <dbReference type="Proteomes" id="UP001153404"/>
    </source>
</evidence>
<dbReference type="GO" id="GO:0016020">
    <property type="term" value="C:membrane"/>
    <property type="evidence" value="ECO:0007669"/>
    <property type="project" value="InterPro"/>
</dbReference>
<dbReference type="Proteomes" id="UP001153404">
    <property type="component" value="Unassembled WGS sequence"/>
</dbReference>
<dbReference type="GO" id="GO:0007165">
    <property type="term" value="P:signal transduction"/>
    <property type="evidence" value="ECO:0007669"/>
    <property type="project" value="UniProtKB-KW"/>
</dbReference>
<sequence length="486" mass="52114">MAEWRKWFNRTDGAGAERKASEVKAVASSGANSGTTSGAAYDADQDKLRTMVGEAVVISDRLQAAVGEVDSSVGQLEAIADRSAVQEDRLRQQSRLAAGRLDEAFSALQEVAAASEEIRANSESMSRQSREAREVVIDVCRSMLQTDEVMNDLAAHHGTMEERVSGLIAEASKITQMNELIQEIVSQTSLLALNAAIEAAHAGEFGSGFTVVAQEIRKLAEQSSVAVKQSTGIVRDIEAGIRQVVASVAEEKQSVARGLAEMKVNRDRMDAIYNHILKVDGQVGKTQTAAAEQADRTSAANAMLKDVVDSVNQMMSSIDDTLAQNVKQREETAKLGRVSTELKAAADELIGAVHQAGGKVWTDTGLAEKERWMQFLTTMAADPALGGLDEGIHRRVLSGWLAQTAGVEAIWSNRSDGSFIYSEPVAGLLNARSREWWKKAIAGEIFVSEVYLSAITKKPCVTVSTPLQGADGRPIGVIGIDIVISS</sequence>
<dbReference type="RefSeq" id="WP_277529567.1">
    <property type="nucleotide sequence ID" value="NZ_JAPDIA010000002.1"/>
</dbReference>
<evidence type="ECO:0000256" key="1">
    <source>
        <dbReference type="ARBA" id="ARBA00023224"/>
    </source>
</evidence>
<dbReference type="PROSITE" id="PS50111">
    <property type="entry name" value="CHEMOTAXIS_TRANSDUC_2"/>
    <property type="match status" value="1"/>
</dbReference>
<protein>
    <submittedName>
        <fullName evidence="5">Methyl-accepting chemotaxis protein</fullName>
    </submittedName>
</protein>
<proteinExistence type="predicted"/>
<name>A0A9X4QR77_9BACL</name>
<feature type="compositionally biased region" description="Low complexity" evidence="3">
    <location>
        <begin position="27"/>
        <end position="40"/>
    </location>
</feature>
<keyword evidence="1 2" id="KW-0807">Transducer</keyword>
<comment type="caution">
    <text evidence="5">The sequence shown here is derived from an EMBL/GenBank/DDBJ whole genome shotgun (WGS) entry which is preliminary data.</text>
</comment>
<feature type="region of interest" description="Disordered" evidence="3">
    <location>
        <begin position="18"/>
        <end position="40"/>
    </location>
</feature>
<organism evidence="5 6">
    <name type="scientific">Cohnella rhizosphaerae</name>
    <dbReference type="NCBI Taxonomy" id="1457232"/>
    <lineage>
        <taxon>Bacteria</taxon>
        <taxon>Bacillati</taxon>
        <taxon>Bacillota</taxon>
        <taxon>Bacilli</taxon>
        <taxon>Bacillales</taxon>
        <taxon>Paenibacillaceae</taxon>
        <taxon>Cohnella</taxon>
    </lineage>
</organism>
<dbReference type="SMART" id="SM00283">
    <property type="entry name" value="MA"/>
    <property type="match status" value="1"/>
</dbReference>
<dbReference type="SUPFAM" id="SSF58104">
    <property type="entry name" value="Methyl-accepting chemotaxis protein (MCP) signaling domain"/>
    <property type="match status" value="1"/>
</dbReference>
<dbReference type="Pfam" id="PF00015">
    <property type="entry name" value="MCPsignal"/>
    <property type="match status" value="1"/>
</dbReference>
<dbReference type="Pfam" id="PF22673">
    <property type="entry name" value="MCP-like_PDC_1"/>
    <property type="match status" value="1"/>
</dbReference>
<dbReference type="PANTHER" id="PTHR32089">
    <property type="entry name" value="METHYL-ACCEPTING CHEMOTAXIS PROTEIN MCPB"/>
    <property type="match status" value="1"/>
</dbReference>
<evidence type="ECO:0000313" key="5">
    <source>
        <dbReference type="EMBL" id="MDG0808766.1"/>
    </source>
</evidence>
<evidence type="ECO:0000256" key="2">
    <source>
        <dbReference type="PROSITE-ProRule" id="PRU00284"/>
    </source>
</evidence>
<dbReference type="Gene3D" id="1.10.287.950">
    <property type="entry name" value="Methyl-accepting chemotaxis protein"/>
    <property type="match status" value="1"/>
</dbReference>
<dbReference type="PANTHER" id="PTHR32089:SF112">
    <property type="entry name" value="LYSOZYME-LIKE PROTEIN-RELATED"/>
    <property type="match status" value="1"/>
</dbReference>